<keyword evidence="7" id="KW-0256">Endoplasmic reticulum</keyword>
<dbReference type="PROSITE" id="PS50110">
    <property type="entry name" value="RESPONSE_REGULATORY"/>
    <property type="match status" value="1"/>
</dbReference>
<comment type="caution">
    <text evidence="15">The sequence shown here is derived from an EMBL/GenBank/DDBJ whole genome shotgun (WGS) entry which is preliminary data.</text>
</comment>
<comment type="catalytic activity">
    <reaction evidence="1">
        <text>ATP + protein L-histidine = ADP + protein N-phospho-L-histidine.</text>
        <dbReference type="EC" id="2.7.13.3"/>
    </reaction>
</comment>
<accession>A0A6A6MJ36</accession>
<dbReference type="PANTHER" id="PTHR43711:SF1">
    <property type="entry name" value="HISTIDINE KINASE 1"/>
    <property type="match status" value="1"/>
</dbReference>
<dbReference type="InterPro" id="IPR050736">
    <property type="entry name" value="Sensor_HK_Regulatory"/>
</dbReference>
<dbReference type="FunFam" id="1.10.287.130:FF:000025">
    <property type="entry name" value="Histidine kinase 1-like protein"/>
    <property type="match status" value="1"/>
</dbReference>
<dbReference type="EC" id="2.7.13.3" evidence="3"/>
<evidence type="ECO:0000256" key="7">
    <source>
        <dbReference type="ARBA" id="ARBA00022824"/>
    </source>
</evidence>
<keyword evidence="16" id="KW-1185">Reference proteome</keyword>
<dbReference type="PRINTS" id="PR00344">
    <property type="entry name" value="BCTRLSENSOR"/>
</dbReference>
<evidence type="ECO:0000256" key="6">
    <source>
        <dbReference type="ARBA" id="ARBA00022777"/>
    </source>
</evidence>
<dbReference type="InterPro" id="IPR036890">
    <property type="entry name" value="HATPase_C_sf"/>
</dbReference>
<dbReference type="Proteomes" id="UP000467840">
    <property type="component" value="Chromosome 14"/>
</dbReference>
<dbReference type="InterPro" id="IPR036097">
    <property type="entry name" value="HisK_dim/P_sf"/>
</dbReference>
<dbReference type="EMBL" id="JAAGAX010000006">
    <property type="protein sequence ID" value="KAF2312408.1"/>
    <property type="molecule type" value="Genomic_DNA"/>
</dbReference>
<keyword evidence="12" id="KW-0472">Membrane</keyword>
<evidence type="ECO:0000256" key="4">
    <source>
        <dbReference type="ARBA" id="ARBA00022553"/>
    </source>
</evidence>
<gene>
    <name evidence="15" type="ORF">GH714_034584</name>
</gene>
<dbReference type="CDD" id="cd17546">
    <property type="entry name" value="REC_hyHK_CKI1_RcsC-like"/>
    <property type="match status" value="1"/>
</dbReference>
<dbReference type="InterPro" id="IPR004358">
    <property type="entry name" value="Sig_transdc_His_kin-like_C"/>
</dbReference>
<feature type="compositionally biased region" description="Basic and acidic residues" evidence="11">
    <location>
        <begin position="1312"/>
        <end position="1322"/>
    </location>
</feature>
<name>A0A6A6MJ36_HEVBR</name>
<feature type="region of interest" description="Disordered" evidence="11">
    <location>
        <begin position="1"/>
        <end position="21"/>
    </location>
</feature>
<keyword evidence="6" id="KW-0418">Kinase</keyword>
<evidence type="ECO:0000256" key="8">
    <source>
        <dbReference type="ARBA" id="ARBA00023012"/>
    </source>
</evidence>
<dbReference type="Pfam" id="PF00512">
    <property type="entry name" value="HisKA"/>
    <property type="match status" value="1"/>
</dbReference>
<evidence type="ECO:0000259" key="14">
    <source>
        <dbReference type="PROSITE" id="PS50110"/>
    </source>
</evidence>
<evidence type="ECO:0000256" key="2">
    <source>
        <dbReference type="ARBA" id="ARBA00004477"/>
    </source>
</evidence>
<proteinExistence type="predicted"/>
<keyword evidence="8" id="KW-0902">Two-component regulatory system</keyword>
<keyword evidence="12" id="KW-1133">Transmembrane helix</keyword>
<evidence type="ECO:0000256" key="5">
    <source>
        <dbReference type="ARBA" id="ARBA00022679"/>
    </source>
</evidence>
<dbReference type="InterPro" id="IPR003594">
    <property type="entry name" value="HATPase_dom"/>
</dbReference>
<evidence type="ECO:0000256" key="10">
    <source>
        <dbReference type="PROSITE-ProRule" id="PRU00169"/>
    </source>
</evidence>
<feature type="domain" description="Response regulatory" evidence="14">
    <location>
        <begin position="1104"/>
        <end position="1249"/>
    </location>
</feature>
<evidence type="ECO:0000256" key="3">
    <source>
        <dbReference type="ARBA" id="ARBA00012438"/>
    </source>
</evidence>
<dbReference type="Pfam" id="PF02518">
    <property type="entry name" value="HATPase_c"/>
    <property type="match status" value="1"/>
</dbReference>
<evidence type="ECO:0000313" key="15">
    <source>
        <dbReference type="EMBL" id="KAF2312408.1"/>
    </source>
</evidence>
<evidence type="ECO:0000256" key="11">
    <source>
        <dbReference type="SAM" id="MobiDB-lite"/>
    </source>
</evidence>
<dbReference type="CDD" id="cd00082">
    <property type="entry name" value="HisKA"/>
    <property type="match status" value="1"/>
</dbReference>
<feature type="compositionally biased region" description="Polar residues" evidence="11">
    <location>
        <begin position="1055"/>
        <end position="1067"/>
    </location>
</feature>
<dbReference type="SUPFAM" id="SSF52172">
    <property type="entry name" value="CheY-like"/>
    <property type="match status" value="1"/>
</dbReference>
<dbReference type="Gene3D" id="3.30.565.10">
    <property type="entry name" value="Histidine kinase-like ATPase, C-terminal domain"/>
    <property type="match status" value="1"/>
</dbReference>
<keyword evidence="9" id="KW-0675">Receptor</keyword>
<dbReference type="GO" id="GO:0000155">
    <property type="term" value="F:phosphorelay sensor kinase activity"/>
    <property type="evidence" value="ECO:0007669"/>
    <property type="project" value="InterPro"/>
</dbReference>
<feature type="compositionally biased region" description="Basic and acidic residues" evidence="11">
    <location>
        <begin position="1068"/>
        <end position="1077"/>
    </location>
</feature>
<dbReference type="SUPFAM" id="SSF55874">
    <property type="entry name" value="ATPase domain of HSP90 chaperone/DNA topoisomerase II/histidine kinase"/>
    <property type="match status" value="1"/>
</dbReference>
<dbReference type="Gene3D" id="3.40.50.2300">
    <property type="match status" value="1"/>
</dbReference>
<feature type="modified residue" description="4-aspartylphosphate" evidence="10">
    <location>
        <position position="1180"/>
    </location>
</feature>
<dbReference type="Gene3D" id="1.10.287.130">
    <property type="match status" value="1"/>
</dbReference>
<feature type="transmembrane region" description="Helical" evidence="12">
    <location>
        <begin position="78"/>
        <end position="100"/>
    </location>
</feature>
<dbReference type="SUPFAM" id="SSF47384">
    <property type="entry name" value="Homodimeric domain of signal transducing histidine kinase"/>
    <property type="match status" value="1"/>
</dbReference>
<dbReference type="SMART" id="SM00387">
    <property type="entry name" value="HATPase_c"/>
    <property type="match status" value="1"/>
</dbReference>
<sequence>MAEKAERSYTTSPEGSPTTKAPTAYSLLRKVFDKILGFVTSWRRNTTSRGRRIFHRDVEKDEFQYASTHCLSSYYSVFVVRLAIMVMLAILIGLLTILTWHFTRSYTKKSLDTLAYGLRYELLQRPILRMWNILNSTAEITTAQVKLSEYVIRKYSKPASQAEQVELYQVMRDVTWALFASRKALNAITVTYRNGFVQAFHRDHRSNNTFYIYSNLVNYSINANEPYDVNKLSSHQEWNDQSIHGNLSAIWYREPLDPQTGEKKGKASQIPPDDLINIAGFSQVPDGVASWHVAVSKYTDSPLLSAALPVRDASNESIVAVVGVTTALYSVGQLMRELVEVHRGHIYLTSQEGYLLATSTNAPLLRNSTTGPKLVMAVDSEDKIIQMGAQWLERVYGNKFPPRHIVHVEDAKLGHQQHYIDSFFLNLKRLPIVGVIIIPRRDIMGKVEERAFKTLVILISASVCILVIGCVCILILTNGVSKEMKLRAELISHLDARRRAEASNNYKSQFLANMSHELRTPMAAVIGLLDILISDDCLTNEQYATVTQIRKCSTALLRLLNNILDLSKVESGKLVLEDTEFDLRRELEGLIDMFSVQRINHNVEAVLDLCDDMPKLVRGDSARVVQIFANLISNSIKFTTSGHIILRGWCENSSTFSQTTKFPVDQKKARCAIKTKLRHKGNHMKKASKKENKVILCFEVDDTGCGIDPSKWESVFESFEQADPSTTRLHGGTGLGLCIVRTLVHKMGGEIKVVKKNGPGTLMRLYLLLSKTVDGVEQHCQIDLVSHNVVVLLALYGSMGRAIMSQWLRKIGLPSLGVSEWNELTQVLRELFYRRKHNNGFEAQCSLNEPLKAEVLDIQDVRDPVFVIVVDIGLLDLSTDIWKEQLNFLDKFSGKATFAWMLNHDTPNAIKMELRRKGHVLMVNKPLYKTKMIQILETVIKEQQKNSLNAVRATTKDDDMHEYLEIDSTQFENASSEDSDMAEMGNSNALNAFLHGEKQKERGMVTCPSQYQTFKESLVELTDVHLEENNLSREDACKMKPNLPDTTEETATLMNNKQAPFSTVSESESSKHLDQHSESSCPKGKANSYSSKAVTEQKALEGLRILLAEDTPVLQRVATIMLEKMGAKVMAVGDGLQAVDALNCLLSAKEDKRESLVQDGNKGSQTEIQDSLPFDLILMDCQMPKMDGYEATKAIRQSEAGTGLHIPIVALTAHAMSSDETKCLEVGMDAYLTKPIDYKLMIEEKKQAAADVLFQYSKLVMTCIGNQVRPCNLRLHLMKEMSGLPTSLKRELPQTAASPDAMGESSSSGTARLDKAESFRAL</sequence>
<keyword evidence="5" id="KW-0808">Transferase</keyword>
<evidence type="ECO:0000256" key="9">
    <source>
        <dbReference type="ARBA" id="ARBA00023170"/>
    </source>
</evidence>
<dbReference type="GO" id="GO:0005789">
    <property type="term" value="C:endoplasmic reticulum membrane"/>
    <property type="evidence" value="ECO:0007669"/>
    <property type="project" value="UniProtKB-SubCell"/>
</dbReference>
<reference evidence="15 16" key="1">
    <citation type="journal article" date="2020" name="Mol. Plant">
        <title>The Chromosome-Based Rubber Tree Genome Provides New Insights into Spurge Genome Evolution and Rubber Biosynthesis.</title>
        <authorList>
            <person name="Liu J."/>
            <person name="Shi C."/>
            <person name="Shi C.C."/>
            <person name="Li W."/>
            <person name="Zhang Q.J."/>
            <person name="Zhang Y."/>
            <person name="Li K."/>
            <person name="Lu H.F."/>
            <person name="Shi C."/>
            <person name="Zhu S.T."/>
            <person name="Xiao Z.Y."/>
            <person name="Nan H."/>
            <person name="Yue Y."/>
            <person name="Zhu X.G."/>
            <person name="Wu Y."/>
            <person name="Hong X.N."/>
            <person name="Fan G.Y."/>
            <person name="Tong Y."/>
            <person name="Zhang D."/>
            <person name="Mao C.L."/>
            <person name="Liu Y.L."/>
            <person name="Hao S.J."/>
            <person name="Liu W.Q."/>
            <person name="Lv M.Q."/>
            <person name="Zhang H.B."/>
            <person name="Liu Y."/>
            <person name="Hu-Tang G.R."/>
            <person name="Wang J.P."/>
            <person name="Wang J.H."/>
            <person name="Sun Y.H."/>
            <person name="Ni S.B."/>
            <person name="Chen W.B."/>
            <person name="Zhang X.C."/>
            <person name="Jiao Y.N."/>
            <person name="Eichler E.E."/>
            <person name="Li G.H."/>
            <person name="Liu X."/>
            <person name="Gao L.Z."/>
        </authorList>
    </citation>
    <scope>NUCLEOTIDE SEQUENCE [LARGE SCALE GENOMIC DNA]</scope>
    <source>
        <strain evidence="16">cv. GT1</strain>
        <tissue evidence="15">Leaf</tissue>
    </source>
</reference>
<dbReference type="Pfam" id="PF00072">
    <property type="entry name" value="Response_reg"/>
    <property type="match status" value="1"/>
</dbReference>
<dbReference type="InterPro" id="IPR001789">
    <property type="entry name" value="Sig_transdc_resp-reg_receiver"/>
</dbReference>
<dbReference type="SMART" id="SM00388">
    <property type="entry name" value="HisKA"/>
    <property type="match status" value="1"/>
</dbReference>
<dbReference type="SMART" id="SM00448">
    <property type="entry name" value="REC"/>
    <property type="match status" value="1"/>
</dbReference>
<dbReference type="InterPro" id="IPR003661">
    <property type="entry name" value="HisK_dim/P_dom"/>
</dbReference>
<feature type="region of interest" description="Disordered" evidence="11">
    <location>
        <begin position="1291"/>
        <end position="1322"/>
    </location>
</feature>
<evidence type="ECO:0000313" key="16">
    <source>
        <dbReference type="Proteomes" id="UP000467840"/>
    </source>
</evidence>
<keyword evidence="12" id="KW-0812">Transmembrane</keyword>
<keyword evidence="4 10" id="KW-0597">Phosphoprotein</keyword>
<dbReference type="PROSITE" id="PS50109">
    <property type="entry name" value="HIS_KIN"/>
    <property type="match status" value="1"/>
</dbReference>
<dbReference type="InterPro" id="IPR005467">
    <property type="entry name" value="His_kinase_dom"/>
</dbReference>
<evidence type="ECO:0000256" key="12">
    <source>
        <dbReference type="SAM" id="Phobius"/>
    </source>
</evidence>
<dbReference type="PANTHER" id="PTHR43711">
    <property type="entry name" value="TWO-COMPONENT HISTIDINE KINASE"/>
    <property type="match status" value="1"/>
</dbReference>
<evidence type="ECO:0000256" key="1">
    <source>
        <dbReference type="ARBA" id="ARBA00000085"/>
    </source>
</evidence>
<feature type="domain" description="Histidine kinase" evidence="13">
    <location>
        <begin position="513"/>
        <end position="771"/>
    </location>
</feature>
<dbReference type="InterPro" id="IPR011006">
    <property type="entry name" value="CheY-like_superfamily"/>
</dbReference>
<comment type="subcellular location">
    <subcellularLocation>
        <location evidence="2">Endoplasmic reticulum membrane</location>
        <topology evidence="2">Multi-pass membrane protein</topology>
    </subcellularLocation>
</comment>
<feature type="compositionally biased region" description="Polar residues" evidence="11">
    <location>
        <begin position="8"/>
        <end position="21"/>
    </location>
</feature>
<feature type="transmembrane region" description="Helical" evidence="12">
    <location>
        <begin position="454"/>
        <end position="476"/>
    </location>
</feature>
<organism evidence="15 16">
    <name type="scientific">Hevea brasiliensis</name>
    <name type="common">Para rubber tree</name>
    <name type="synonym">Siphonia brasiliensis</name>
    <dbReference type="NCBI Taxonomy" id="3981"/>
    <lineage>
        <taxon>Eukaryota</taxon>
        <taxon>Viridiplantae</taxon>
        <taxon>Streptophyta</taxon>
        <taxon>Embryophyta</taxon>
        <taxon>Tracheophyta</taxon>
        <taxon>Spermatophyta</taxon>
        <taxon>Magnoliopsida</taxon>
        <taxon>eudicotyledons</taxon>
        <taxon>Gunneridae</taxon>
        <taxon>Pentapetalae</taxon>
        <taxon>rosids</taxon>
        <taxon>fabids</taxon>
        <taxon>Malpighiales</taxon>
        <taxon>Euphorbiaceae</taxon>
        <taxon>Crotonoideae</taxon>
        <taxon>Micrandreae</taxon>
        <taxon>Hevea</taxon>
    </lineage>
</organism>
<feature type="region of interest" description="Disordered" evidence="11">
    <location>
        <begin position="1055"/>
        <end position="1090"/>
    </location>
</feature>
<evidence type="ECO:0000259" key="13">
    <source>
        <dbReference type="PROSITE" id="PS50109"/>
    </source>
</evidence>
<protein>
    <recommendedName>
        <fullName evidence="3">histidine kinase</fullName>
        <ecNumber evidence="3">2.7.13.3</ecNumber>
    </recommendedName>
</protein>